<dbReference type="Proteomes" id="UP001322277">
    <property type="component" value="Chromosome 8"/>
</dbReference>
<proteinExistence type="predicted"/>
<evidence type="ECO:0000313" key="1">
    <source>
        <dbReference type="EMBL" id="WQF87237.1"/>
    </source>
</evidence>
<name>A0AAX4IVI1_9PEZI</name>
<dbReference type="EMBL" id="CP137312">
    <property type="protein sequence ID" value="WQF87237.1"/>
    <property type="molecule type" value="Genomic_DNA"/>
</dbReference>
<keyword evidence="2" id="KW-1185">Reference proteome</keyword>
<gene>
    <name evidence="1" type="ORF">CDEST_12251</name>
</gene>
<dbReference type="AlphaFoldDB" id="A0AAX4IVI1"/>
<evidence type="ECO:0008006" key="3">
    <source>
        <dbReference type="Google" id="ProtNLM"/>
    </source>
</evidence>
<dbReference type="RefSeq" id="XP_062784458.1">
    <property type="nucleotide sequence ID" value="XM_062928407.1"/>
</dbReference>
<evidence type="ECO:0000313" key="2">
    <source>
        <dbReference type="Proteomes" id="UP001322277"/>
    </source>
</evidence>
<organism evidence="1 2">
    <name type="scientific">Colletotrichum destructivum</name>
    <dbReference type="NCBI Taxonomy" id="34406"/>
    <lineage>
        <taxon>Eukaryota</taxon>
        <taxon>Fungi</taxon>
        <taxon>Dikarya</taxon>
        <taxon>Ascomycota</taxon>
        <taxon>Pezizomycotina</taxon>
        <taxon>Sordariomycetes</taxon>
        <taxon>Hypocreomycetidae</taxon>
        <taxon>Glomerellales</taxon>
        <taxon>Glomerellaceae</taxon>
        <taxon>Colletotrichum</taxon>
        <taxon>Colletotrichum destructivum species complex</taxon>
    </lineage>
</organism>
<dbReference type="KEGG" id="cdet:87948751"/>
<accession>A0AAX4IVI1</accession>
<reference evidence="2" key="1">
    <citation type="journal article" date="2023" name="bioRxiv">
        <title>Complete genome of the Medicago anthracnose fungus, Colletotrichum destructivum, reveals a mini-chromosome-like region within a core chromosome.</title>
        <authorList>
            <person name="Lapalu N."/>
            <person name="Simon A."/>
            <person name="Lu A."/>
            <person name="Plaumann P.-L."/>
            <person name="Amselem J."/>
            <person name="Pigne S."/>
            <person name="Auger A."/>
            <person name="Koch C."/>
            <person name="Dallery J.-F."/>
            <person name="O'Connell R.J."/>
        </authorList>
    </citation>
    <scope>NUCLEOTIDE SEQUENCE [LARGE SCALE GENOMIC DNA]</scope>
    <source>
        <strain evidence="2">CBS 520.97</strain>
    </source>
</reference>
<protein>
    <recommendedName>
        <fullName evidence="3">Secreted protein</fullName>
    </recommendedName>
</protein>
<sequence length="74" mass="8438">MERGFFLPYLCVAPVSVVHEDAVPSPTLLNAICLIHVLHVRLVHHLKSPHGQWLNRFYNLKISRAPPFVVDDGR</sequence>
<dbReference type="GeneID" id="87948751"/>